<evidence type="ECO:0000256" key="1">
    <source>
        <dbReference type="ARBA" id="ARBA00005395"/>
    </source>
</evidence>
<comment type="subcellular location">
    <subcellularLocation>
        <location evidence="5">Cytoplasm</location>
    </subcellularLocation>
</comment>
<sequence length="153" mass="17014">MKADWQIVEATTWTASDPVAVCYALAKAAYPTGAPWQLATFAADFALAPTHYWLIVSKQQPVGFISCSTLFDETEITNVAIDPAYQQQGLATKLLQTVCQQLTPPAKVFLEVRQSNQPAQRLYTKCGFTTLTIRRGYYQATGEDALIMRKMIN</sequence>
<dbReference type="SUPFAM" id="SSF55729">
    <property type="entry name" value="Acyl-CoA N-acyltransferases (Nat)"/>
    <property type="match status" value="1"/>
</dbReference>
<dbReference type="InterPro" id="IPR006464">
    <property type="entry name" value="AcTrfase_RimI/Ard1"/>
</dbReference>
<comment type="catalytic activity">
    <reaction evidence="5">
        <text>N-terminal L-alanyl-[ribosomal protein bS18] + acetyl-CoA = N-terminal N(alpha)-acetyl-L-alanyl-[ribosomal protein bS18] + CoA + H(+)</text>
        <dbReference type="Rhea" id="RHEA:43756"/>
        <dbReference type="Rhea" id="RHEA-COMP:10676"/>
        <dbReference type="Rhea" id="RHEA-COMP:10677"/>
        <dbReference type="ChEBI" id="CHEBI:15378"/>
        <dbReference type="ChEBI" id="CHEBI:57287"/>
        <dbReference type="ChEBI" id="CHEBI:57288"/>
        <dbReference type="ChEBI" id="CHEBI:64718"/>
        <dbReference type="ChEBI" id="CHEBI:83683"/>
        <dbReference type="EC" id="2.3.1.266"/>
    </reaction>
</comment>
<dbReference type="GO" id="GO:0008999">
    <property type="term" value="F:protein-N-terminal-alanine acetyltransferase activity"/>
    <property type="evidence" value="ECO:0007669"/>
    <property type="project" value="UniProtKB-EC"/>
</dbReference>
<keyword evidence="4 7" id="KW-0012">Acyltransferase</keyword>
<evidence type="ECO:0000259" key="6">
    <source>
        <dbReference type="PROSITE" id="PS51186"/>
    </source>
</evidence>
<organism evidence="7 8">
    <name type="scientific">Lactiplantibacillus daowaiensis</name>
    <dbReference type="NCBI Taxonomy" id="2559918"/>
    <lineage>
        <taxon>Bacteria</taxon>
        <taxon>Bacillati</taxon>
        <taxon>Bacillota</taxon>
        <taxon>Bacilli</taxon>
        <taxon>Lactobacillales</taxon>
        <taxon>Lactobacillaceae</taxon>
        <taxon>Lactiplantibacillus</taxon>
    </lineage>
</organism>
<evidence type="ECO:0000256" key="4">
    <source>
        <dbReference type="ARBA" id="ARBA00023315"/>
    </source>
</evidence>
<evidence type="ECO:0000256" key="5">
    <source>
        <dbReference type="RuleBase" id="RU363094"/>
    </source>
</evidence>
<evidence type="ECO:0000313" key="7">
    <source>
        <dbReference type="EMBL" id="MFC6180395.1"/>
    </source>
</evidence>
<name>A0ABW1RZ15_9LACO</name>
<dbReference type="Pfam" id="PF00583">
    <property type="entry name" value="Acetyltransf_1"/>
    <property type="match status" value="1"/>
</dbReference>
<dbReference type="CDD" id="cd04301">
    <property type="entry name" value="NAT_SF"/>
    <property type="match status" value="1"/>
</dbReference>
<keyword evidence="2 5" id="KW-0963">Cytoplasm</keyword>
<dbReference type="InterPro" id="IPR016181">
    <property type="entry name" value="Acyl_CoA_acyltransferase"/>
</dbReference>
<keyword evidence="7" id="KW-0689">Ribosomal protein</keyword>
<feature type="domain" description="N-acetyltransferase" evidence="6">
    <location>
        <begin position="8"/>
        <end position="153"/>
    </location>
</feature>
<comment type="caution">
    <text evidence="7">The sequence shown here is derived from an EMBL/GenBank/DDBJ whole genome shotgun (WGS) entry which is preliminary data.</text>
</comment>
<dbReference type="PROSITE" id="PS51186">
    <property type="entry name" value="GNAT"/>
    <property type="match status" value="1"/>
</dbReference>
<dbReference type="PANTHER" id="PTHR43420">
    <property type="entry name" value="ACETYLTRANSFERASE"/>
    <property type="match status" value="1"/>
</dbReference>
<keyword evidence="8" id="KW-1185">Reference proteome</keyword>
<evidence type="ECO:0000256" key="3">
    <source>
        <dbReference type="ARBA" id="ARBA00022679"/>
    </source>
</evidence>
<keyword evidence="7" id="KW-0687">Ribonucleoprotein</keyword>
<proteinExistence type="inferred from homology"/>
<dbReference type="Proteomes" id="UP001596282">
    <property type="component" value="Unassembled WGS sequence"/>
</dbReference>
<evidence type="ECO:0000256" key="2">
    <source>
        <dbReference type="ARBA" id="ARBA00022490"/>
    </source>
</evidence>
<dbReference type="InterPro" id="IPR000182">
    <property type="entry name" value="GNAT_dom"/>
</dbReference>
<dbReference type="PANTHER" id="PTHR43420:SF44">
    <property type="entry name" value="ACETYLTRANSFERASE YPEA"/>
    <property type="match status" value="1"/>
</dbReference>
<dbReference type="NCBIfam" id="TIGR01575">
    <property type="entry name" value="rimI"/>
    <property type="match status" value="1"/>
</dbReference>
<dbReference type="InterPro" id="IPR050680">
    <property type="entry name" value="YpeA/RimI_acetyltransf"/>
</dbReference>
<protein>
    <recommendedName>
        <fullName evidence="5">[Ribosomal protein bS18]-alanine N-acetyltransferase</fullName>
        <ecNumber evidence="5">2.3.1.266</ecNumber>
    </recommendedName>
</protein>
<accession>A0ABW1RZ15</accession>
<dbReference type="GO" id="GO:0005840">
    <property type="term" value="C:ribosome"/>
    <property type="evidence" value="ECO:0007669"/>
    <property type="project" value="UniProtKB-KW"/>
</dbReference>
<dbReference type="EC" id="2.3.1.266" evidence="5"/>
<evidence type="ECO:0000313" key="8">
    <source>
        <dbReference type="Proteomes" id="UP001596282"/>
    </source>
</evidence>
<keyword evidence="3 7" id="KW-0808">Transferase</keyword>
<dbReference type="RefSeq" id="WP_137627762.1">
    <property type="nucleotide sequence ID" value="NZ_BJDJ01000003.1"/>
</dbReference>
<comment type="function">
    <text evidence="5">Acetylates the N-terminal alanine of ribosomal protein bS18.</text>
</comment>
<dbReference type="EMBL" id="JBHSSC010000009">
    <property type="protein sequence ID" value="MFC6180395.1"/>
    <property type="molecule type" value="Genomic_DNA"/>
</dbReference>
<gene>
    <name evidence="7" type="primary">rimI</name>
    <name evidence="7" type="ORF">ACFP5Y_04070</name>
</gene>
<dbReference type="Gene3D" id="3.40.630.30">
    <property type="match status" value="1"/>
</dbReference>
<comment type="similarity">
    <text evidence="1 5">Belongs to the acetyltransferase family. RimI subfamily.</text>
</comment>
<reference evidence="8" key="1">
    <citation type="journal article" date="2019" name="Int. J. Syst. Evol. Microbiol.">
        <title>The Global Catalogue of Microorganisms (GCM) 10K type strain sequencing project: providing services to taxonomists for standard genome sequencing and annotation.</title>
        <authorList>
            <consortium name="The Broad Institute Genomics Platform"/>
            <consortium name="The Broad Institute Genome Sequencing Center for Infectious Disease"/>
            <person name="Wu L."/>
            <person name="Ma J."/>
        </authorList>
    </citation>
    <scope>NUCLEOTIDE SEQUENCE [LARGE SCALE GENOMIC DNA]</scope>
    <source>
        <strain evidence="8">CCM 8933</strain>
    </source>
</reference>